<evidence type="ECO:0000256" key="1">
    <source>
        <dbReference type="PROSITE-ProRule" id="PRU00042"/>
    </source>
</evidence>
<gene>
    <name evidence="5" type="ORF">TKK_002412</name>
</gene>
<feature type="compositionally biased region" description="Basic and acidic residues" evidence="2">
    <location>
        <begin position="696"/>
        <end position="707"/>
    </location>
</feature>
<feature type="compositionally biased region" description="Basic and acidic residues" evidence="2">
    <location>
        <begin position="520"/>
        <end position="530"/>
    </location>
</feature>
<feature type="compositionally biased region" description="Basic and acidic residues" evidence="2">
    <location>
        <begin position="984"/>
        <end position="998"/>
    </location>
</feature>
<feature type="region of interest" description="Disordered" evidence="2">
    <location>
        <begin position="691"/>
        <end position="791"/>
    </location>
</feature>
<feature type="compositionally biased region" description="Basic and acidic residues" evidence="2">
    <location>
        <begin position="460"/>
        <end position="475"/>
    </location>
</feature>
<feature type="compositionally biased region" description="Polar residues" evidence="2">
    <location>
        <begin position="482"/>
        <end position="501"/>
    </location>
</feature>
<feature type="compositionally biased region" description="Basic and acidic residues" evidence="2">
    <location>
        <begin position="617"/>
        <end position="636"/>
    </location>
</feature>
<feature type="domain" description="Reverse transcriptase" evidence="4">
    <location>
        <begin position="970"/>
        <end position="1151"/>
    </location>
</feature>
<comment type="caution">
    <text evidence="5">The sequence shown here is derived from an EMBL/GenBank/DDBJ whole genome shotgun (WGS) entry which is preliminary data.</text>
</comment>
<keyword evidence="1" id="KW-0862">Zinc</keyword>
<feature type="region of interest" description="Disordered" evidence="2">
    <location>
        <begin position="408"/>
        <end position="659"/>
    </location>
</feature>
<feature type="compositionally biased region" description="Basic and acidic residues" evidence="2">
    <location>
        <begin position="721"/>
        <end position="730"/>
    </location>
</feature>
<proteinExistence type="predicted"/>
<evidence type="ECO:0008006" key="7">
    <source>
        <dbReference type="Google" id="ProtNLM"/>
    </source>
</evidence>
<feature type="region of interest" description="Disordered" evidence="2">
    <location>
        <begin position="970"/>
        <end position="1004"/>
    </location>
</feature>
<dbReference type="Pfam" id="PF00096">
    <property type="entry name" value="zf-C2H2"/>
    <property type="match status" value="2"/>
</dbReference>
<keyword evidence="1" id="KW-0863">Zinc-finger</keyword>
<feature type="compositionally biased region" description="Low complexity" evidence="2">
    <location>
        <begin position="532"/>
        <end position="542"/>
    </location>
</feature>
<evidence type="ECO:0000259" key="4">
    <source>
        <dbReference type="PROSITE" id="PS50878"/>
    </source>
</evidence>
<dbReference type="InterPro" id="IPR000477">
    <property type="entry name" value="RT_dom"/>
</dbReference>
<keyword evidence="6" id="KW-1185">Reference proteome</keyword>
<feature type="domain" description="C2H2-type" evidence="3">
    <location>
        <begin position="177"/>
        <end position="204"/>
    </location>
</feature>
<accession>A0ABD2XJP6</accession>
<sequence>MQVNFIERNLLAQNMADDNYYLSKAVDIFLNELGGQQEFEEVLQNNAAASGETVREGKQEYEVIDPNLFKKAPYHDKSSSINCQSTSQDEQKEYQYDELNLTADDLVTEHDSLNESNLDEAAVETQNEENWINETNQVEPRAKKPRTVLNQLQLKIIQKIKPNVNVFRREEAAEVYFICDGCNKTFQHKTSLTRHKKSSCPSAHEFDIFKTEMFVKQEYEVIDPNLLRRESYDGKSGSINYQSTSQNEQKKIQYDELSMTGDEEAAEHDLQSESNSEVATAETQIKENSINESNQAELTAKKSRTELNQPAEVSRREEAAEVYFICDGCNKTFQHKTSLTRHKKSSCPSAHEFDIFKTEMFVKQEYEVIDPNLLRRESYDGKSGSINYQSTSQNEQKKIQYDELSMTGDEEAAEHDLQSESNSEVATAETQIEENSINESNQAEQTAKKSRTELNQPAEVSRREEETETDVIRDTCDEDFLQKTSLTRHNSRSMDYQATSQDDQKEIQCDELSSTTAEEVANRDPQREFNPEEATAETQNEENSIKESNQIESRAKKSRTELNKPAEVSRREKAAETDVIQNHKTSLTRRKIRSMDCQTASQDEQKEIQCDEPSSTKAEKVTEHDPQNESSSDKAAAETQNEENSIKESNQIEPGAKKPRTVLNQLQLKIIQKCEIKPNVHVPRREEAAKTQFTCDNRDRPYKHNEPLRTYLRSSKNRRTASQDEQKEIQCDEPSSTTAAEVANHDPQRESNPEEATAETQNEENSIKESNQAEPTAKKSRTELNKPAEFSRREKAAEAYFICDRCKKAMQHKSSLLWSGPNGSGATAEGGGGGWSVYTPAVSEDERLVCPACPARRGYSGNSKIENLLPPRRQRNVPPRPVDRTTEAKRLQRLYRLNKKRAAQQILAGPNRTCEVNIANTERFFTKLAAHRVGGEEWPNVFDRPGPTPESTEHLCRPIEIGEVYACLGRRANSSPGPDGDTYADLKRADPGSRKGDPGDISNWRPISLADTVPKLFAAVLTNRVKEWAVTNAVYSKSQKGFLQFEGCFEHNVILQEILREAKDRKREVVVAWLDLSNAFPSLPHSSIFRALEGHGMPLKVRNVISSLYADMRTRIQVASGSTNPIRICSGVRQGCPLSPDVFNLTLEVVL</sequence>
<feature type="compositionally biased region" description="Polar residues" evidence="2">
    <location>
        <begin position="638"/>
        <end position="652"/>
    </location>
</feature>
<dbReference type="PROSITE" id="PS50157">
    <property type="entry name" value="ZINC_FINGER_C2H2_2"/>
    <property type="match status" value="2"/>
</dbReference>
<feature type="compositionally biased region" description="Basic and acidic residues" evidence="2">
    <location>
        <begin position="776"/>
        <end position="791"/>
    </location>
</feature>
<evidence type="ECO:0000313" key="6">
    <source>
        <dbReference type="Proteomes" id="UP001627154"/>
    </source>
</evidence>
<name>A0ABD2XJP6_9HYME</name>
<dbReference type="Proteomes" id="UP001627154">
    <property type="component" value="Unassembled WGS sequence"/>
</dbReference>
<feature type="region of interest" description="Disordered" evidence="2">
    <location>
        <begin position="289"/>
        <end position="313"/>
    </location>
</feature>
<dbReference type="PROSITE" id="PS50878">
    <property type="entry name" value="RT_POL"/>
    <property type="match status" value="1"/>
</dbReference>
<dbReference type="PANTHER" id="PTHR19446">
    <property type="entry name" value="REVERSE TRANSCRIPTASES"/>
    <property type="match status" value="1"/>
</dbReference>
<feature type="compositionally biased region" description="Basic and acidic residues" evidence="2">
    <location>
        <begin position="553"/>
        <end position="576"/>
    </location>
</feature>
<dbReference type="AlphaFoldDB" id="A0ABD2XJP6"/>
<dbReference type="SMART" id="SM00355">
    <property type="entry name" value="ZnF_C2H2"/>
    <property type="match status" value="2"/>
</dbReference>
<dbReference type="InterPro" id="IPR036236">
    <property type="entry name" value="Znf_C2H2_sf"/>
</dbReference>
<dbReference type="EMBL" id="JBJJXI010000021">
    <property type="protein sequence ID" value="KAL3405399.1"/>
    <property type="molecule type" value="Genomic_DNA"/>
</dbReference>
<evidence type="ECO:0000256" key="2">
    <source>
        <dbReference type="SAM" id="MobiDB-lite"/>
    </source>
</evidence>
<dbReference type="SUPFAM" id="SSF57667">
    <property type="entry name" value="beta-beta-alpha zinc fingers"/>
    <property type="match status" value="1"/>
</dbReference>
<keyword evidence="1" id="KW-0479">Metal-binding</keyword>
<evidence type="ECO:0000259" key="3">
    <source>
        <dbReference type="PROSITE" id="PS50157"/>
    </source>
</evidence>
<dbReference type="Pfam" id="PF00078">
    <property type="entry name" value="RVT_1"/>
    <property type="match status" value="1"/>
</dbReference>
<dbReference type="InterPro" id="IPR013087">
    <property type="entry name" value="Znf_C2H2_type"/>
</dbReference>
<reference evidence="5 6" key="1">
    <citation type="journal article" date="2024" name="bioRxiv">
        <title>A reference genome for Trichogramma kaykai: A tiny desert-dwelling parasitoid wasp with competing sex-ratio distorters.</title>
        <authorList>
            <person name="Culotta J."/>
            <person name="Lindsey A.R."/>
        </authorList>
    </citation>
    <scope>NUCLEOTIDE SEQUENCE [LARGE SCALE GENOMIC DNA]</scope>
    <source>
        <strain evidence="5 6">KSX58</strain>
    </source>
</reference>
<feature type="compositionally biased region" description="Low complexity" evidence="2">
    <location>
        <begin position="754"/>
        <end position="764"/>
    </location>
</feature>
<evidence type="ECO:0000313" key="5">
    <source>
        <dbReference type="EMBL" id="KAL3405399.1"/>
    </source>
</evidence>
<dbReference type="GO" id="GO:0008270">
    <property type="term" value="F:zinc ion binding"/>
    <property type="evidence" value="ECO:0007669"/>
    <property type="project" value="UniProtKB-KW"/>
</dbReference>
<feature type="domain" description="C2H2-type" evidence="3">
    <location>
        <begin position="324"/>
        <end position="351"/>
    </location>
</feature>
<organism evidence="5 6">
    <name type="scientific">Trichogramma kaykai</name>
    <dbReference type="NCBI Taxonomy" id="54128"/>
    <lineage>
        <taxon>Eukaryota</taxon>
        <taxon>Metazoa</taxon>
        <taxon>Ecdysozoa</taxon>
        <taxon>Arthropoda</taxon>
        <taxon>Hexapoda</taxon>
        <taxon>Insecta</taxon>
        <taxon>Pterygota</taxon>
        <taxon>Neoptera</taxon>
        <taxon>Endopterygota</taxon>
        <taxon>Hymenoptera</taxon>
        <taxon>Apocrita</taxon>
        <taxon>Proctotrupomorpha</taxon>
        <taxon>Chalcidoidea</taxon>
        <taxon>Trichogrammatidae</taxon>
        <taxon>Trichogramma</taxon>
    </lineage>
</organism>
<protein>
    <recommendedName>
        <fullName evidence="7">Reverse transcriptase domain-containing protein</fullName>
    </recommendedName>
</protein>
<feature type="compositionally biased region" description="Polar residues" evidence="2">
    <location>
        <begin position="419"/>
        <end position="445"/>
    </location>
</feature>
<feature type="region of interest" description="Disordered" evidence="2">
    <location>
        <begin position="863"/>
        <end position="883"/>
    </location>
</feature>
<dbReference type="CDD" id="cd01650">
    <property type="entry name" value="RT_nLTR_like"/>
    <property type="match status" value="1"/>
</dbReference>
<feature type="compositionally biased region" description="Basic and acidic residues" evidence="2">
    <location>
        <begin position="743"/>
        <end position="752"/>
    </location>
</feature>